<dbReference type="EMBL" id="JABBFO010000006">
    <property type="protein sequence ID" value="MBT0727393.1"/>
    <property type="molecule type" value="Genomic_DNA"/>
</dbReference>
<accession>A0ABS5T8V6</accession>
<dbReference type="Proteomes" id="UP000786875">
    <property type="component" value="Unassembled WGS sequence"/>
</dbReference>
<evidence type="ECO:0000313" key="1">
    <source>
        <dbReference type="EMBL" id="MBT0727393.1"/>
    </source>
</evidence>
<gene>
    <name evidence="1" type="ORF">HGT73_08330</name>
</gene>
<sequence>MKELNTVEMKSVSGAGIFSNTFSGVASTIGGVMETFGWKNAKANATDVAKNAGLVIDSAIDTVTSFFKLVLRK</sequence>
<protein>
    <recommendedName>
        <fullName evidence="3">Bacteriocin</fullName>
    </recommendedName>
</protein>
<dbReference type="RefSeq" id="WP_214213566.1">
    <property type="nucleotide sequence ID" value="NZ_JABBFO010000006.1"/>
</dbReference>
<keyword evidence="2" id="KW-1185">Reference proteome</keyword>
<evidence type="ECO:0000313" key="2">
    <source>
        <dbReference type="Proteomes" id="UP000786875"/>
    </source>
</evidence>
<organism evidence="1 2">
    <name type="scientific">Rosenbergiella australiborealis</name>
    <dbReference type="NCBI Taxonomy" id="1544696"/>
    <lineage>
        <taxon>Bacteria</taxon>
        <taxon>Pseudomonadati</taxon>
        <taxon>Pseudomonadota</taxon>
        <taxon>Gammaproteobacteria</taxon>
        <taxon>Enterobacterales</taxon>
        <taxon>Erwiniaceae</taxon>
        <taxon>Rosenbergiella</taxon>
    </lineage>
</organism>
<comment type="caution">
    <text evidence="1">The sequence shown here is derived from an EMBL/GenBank/DDBJ whole genome shotgun (WGS) entry which is preliminary data.</text>
</comment>
<name>A0ABS5T8V6_9GAMM</name>
<reference evidence="1 2" key="1">
    <citation type="submission" date="2020-04" db="EMBL/GenBank/DDBJ databases">
        <title>Genome sequencing of Rosenbergiella species.</title>
        <authorList>
            <person name="Alvarez-Perez S."/>
            <person name="Lievens B."/>
        </authorList>
    </citation>
    <scope>NUCLEOTIDE SEQUENCE [LARGE SCALE GENOMIC DNA]</scope>
    <source>
        <strain evidence="1 2">CdVSA20.1</strain>
    </source>
</reference>
<proteinExistence type="predicted"/>
<evidence type="ECO:0008006" key="3">
    <source>
        <dbReference type="Google" id="ProtNLM"/>
    </source>
</evidence>